<evidence type="ECO:0000313" key="13">
    <source>
        <dbReference type="EMBL" id="QEA04772.1"/>
    </source>
</evidence>
<evidence type="ECO:0000256" key="3">
    <source>
        <dbReference type="ARBA" id="ARBA00022438"/>
    </source>
</evidence>
<reference evidence="13" key="1">
    <citation type="submission" date="2019-06" db="EMBL/GenBank/DDBJ databases">
        <authorList>
            <person name="Murdoch R.W."/>
            <person name="Fathepure B."/>
        </authorList>
    </citation>
    <scope>NUCLEOTIDE SEQUENCE</scope>
</reference>
<dbReference type="Pfam" id="PF01433">
    <property type="entry name" value="Peptidase_M1"/>
    <property type="match status" value="1"/>
</dbReference>
<dbReference type="GO" id="GO:0016285">
    <property type="term" value="F:alanyl aminopeptidase activity"/>
    <property type="evidence" value="ECO:0007669"/>
    <property type="project" value="UniProtKB-EC"/>
</dbReference>
<dbReference type="InterPro" id="IPR014782">
    <property type="entry name" value="Peptidase_M1_dom"/>
</dbReference>
<evidence type="ECO:0000256" key="7">
    <source>
        <dbReference type="ARBA" id="ARBA00022833"/>
    </source>
</evidence>
<dbReference type="SUPFAM" id="SSF55486">
    <property type="entry name" value="Metalloproteases ('zincins'), catalytic domain"/>
    <property type="match status" value="1"/>
</dbReference>
<name>A0A5B8RBN0_9ZZZZ</name>
<dbReference type="InterPro" id="IPR038438">
    <property type="entry name" value="PepN_Ig-like_sf"/>
</dbReference>
<dbReference type="FunFam" id="3.30.2010.30:FF:000002">
    <property type="entry name" value="Putative aminopeptidase N"/>
    <property type="match status" value="1"/>
</dbReference>
<keyword evidence="8" id="KW-0482">Metalloprotease</keyword>
<dbReference type="Gene3D" id="1.25.50.10">
    <property type="entry name" value="Peptidase M1, alanyl aminopeptidase, C-terminal domain"/>
    <property type="match status" value="1"/>
</dbReference>
<protein>
    <submittedName>
        <fullName evidence="13">Aminopeptidase N</fullName>
        <ecNumber evidence="13">3.4.11.2</ecNumber>
    </submittedName>
</protein>
<dbReference type="GO" id="GO:0006508">
    <property type="term" value="P:proteolysis"/>
    <property type="evidence" value="ECO:0007669"/>
    <property type="project" value="UniProtKB-KW"/>
</dbReference>
<keyword evidence="7" id="KW-0862">Zinc</keyword>
<evidence type="ECO:0000256" key="6">
    <source>
        <dbReference type="ARBA" id="ARBA00022801"/>
    </source>
</evidence>
<keyword evidence="3 13" id="KW-0031">Aminopeptidase</keyword>
<dbReference type="InterPro" id="IPR045357">
    <property type="entry name" value="Aminopeptidase_N-like_N"/>
</dbReference>
<dbReference type="InterPro" id="IPR012779">
    <property type="entry name" value="Peptidase_M1_pepN"/>
</dbReference>
<feature type="domain" description="Aminopeptidase N-like N-terminal" evidence="12">
    <location>
        <begin position="53"/>
        <end position="190"/>
    </location>
</feature>
<accession>A0A5B8RBN0</accession>
<evidence type="ECO:0000259" key="11">
    <source>
        <dbReference type="Pfam" id="PF17432"/>
    </source>
</evidence>
<evidence type="ECO:0000259" key="12">
    <source>
        <dbReference type="Pfam" id="PF17900"/>
    </source>
</evidence>
<dbReference type="InterPro" id="IPR001930">
    <property type="entry name" value="Peptidase_M1"/>
</dbReference>
<dbReference type="InterPro" id="IPR037144">
    <property type="entry name" value="Peptidase_M1_pepN_C_sf"/>
</dbReference>
<dbReference type="InterPro" id="IPR027268">
    <property type="entry name" value="Peptidase_M4/M1_CTD_sf"/>
</dbReference>
<evidence type="ECO:0000256" key="4">
    <source>
        <dbReference type="ARBA" id="ARBA00022670"/>
    </source>
</evidence>
<dbReference type="PRINTS" id="PR00756">
    <property type="entry name" value="ALADIPTASE"/>
</dbReference>
<dbReference type="Gene3D" id="2.60.40.1840">
    <property type="match status" value="1"/>
</dbReference>
<evidence type="ECO:0000256" key="1">
    <source>
        <dbReference type="ARBA" id="ARBA00001947"/>
    </source>
</evidence>
<feature type="domain" description="Peptidase M1 alanyl aminopeptidase C-terminal" evidence="11">
    <location>
        <begin position="557"/>
        <end position="875"/>
    </location>
</feature>
<dbReference type="PANTHER" id="PTHR46322">
    <property type="entry name" value="PUROMYCIN-SENSITIVE AMINOPEPTIDASE"/>
    <property type="match status" value="1"/>
</dbReference>
<proteinExistence type="inferred from homology"/>
<dbReference type="AlphaFoldDB" id="A0A5B8RBN0"/>
<dbReference type="EMBL" id="MN079088">
    <property type="protein sequence ID" value="QEA04772.1"/>
    <property type="molecule type" value="Genomic_DNA"/>
</dbReference>
<evidence type="ECO:0000259" key="9">
    <source>
        <dbReference type="Pfam" id="PF01433"/>
    </source>
</evidence>
<evidence type="ECO:0000256" key="8">
    <source>
        <dbReference type="ARBA" id="ARBA00023049"/>
    </source>
</evidence>
<dbReference type="GO" id="GO:0008270">
    <property type="term" value="F:zinc ion binding"/>
    <property type="evidence" value="ECO:0007669"/>
    <property type="project" value="InterPro"/>
</dbReference>
<dbReference type="FunFam" id="1.10.390.10:FF:000002">
    <property type="entry name" value="Aminopeptidase N"/>
    <property type="match status" value="1"/>
</dbReference>
<sequence length="883" mass="98659">MSTEPATVYLSDYTSPAYLVDEVALDFELGDEETLVYSRLQVHRAGHTAPGSPLVLDGEDLALEALAIDDRPLDATEFDVDERSLTLAGVPERFTLSVTTRLRPQDNTRLEGLYRSGGMFCTQCEAEGFRRITYFPDRPDVMARYTVTITADRGACPILLSNGNPVGSGELDDGRHWVRWHDPFPKPSYLFALVAGDLHCHEDRHTTPSGRDIRLAIYTEHANAGRTAHAMRSLKAAMAWDERTYGLECDLDNYLVVAVGDFNMGAMENKGLNIFNTQYILARPDVATDADYTNIEAVIGHEYFHNWTGNRVTLRDWFQLSLKEGLTVFREQQFSADRGAPAVRRIQEVRTLRAAQFPEDASPMAHPVRPGAYAEINNFYTATVYMKGAEVIRMYHTLLGQEGFRRGLDLYFRRHDGQAVTCEDFLAAMADANDVDLGQFARWYNQSGTPVMRVSDEYDPADGRLTLTVTQETAPTADQPDKAPLHIPLAIGLVGADGADLPVRLAGETDAPAPGTRVLDVREPEQRFVVEGLTERPVPSLLRGFSAPVRLDYDYTDEQLAFLFANDSDAFNRWEAGQRLATRILLRWVENGVGEVPATFVDAFRETLNDTAADPALVAEALTLPGEGFIAEQMAVIEVDAIHEAREHLRAALARALAADLRTVYTRNAVDGPYRPEAEDMGRRRLRNVALDYLATVEDDALARCLAHYREADNMTDTMAALALLADRPDAEAEAALEAFAERWRDDPLVLDKWFRVQALSRREDAFERVRALAAHPAFDPRNPNRLRSLIGAFCQGNAVRFHRADGAGYTFLADWVIELDGMNPQVAARLAKTLSRWRRYDPRRSEAMRAALERIEARPALSKDVGEVVARSLERSEDHHNG</sequence>
<dbReference type="CDD" id="cd09600">
    <property type="entry name" value="M1_APN"/>
    <property type="match status" value="1"/>
</dbReference>
<dbReference type="InterPro" id="IPR035414">
    <property type="entry name" value="Peptidase_M1_pepN_Ig-like"/>
</dbReference>
<dbReference type="Pfam" id="PF11940">
    <property type="entry name" value="DUF3458"/>
    <property type="match status" value="1"/>
</dbReference>
<dbReference type="SUPFAM" id="SSF63737">
    <property type="entry name" value="Leukotriene A4 hydrolase N-terminal domain"/>
    <property type="match status" value="1"/>
</dbReference>
<dbReference type="Pfam" id="PF17432">
    <property type="entry name" value="DUF3458_C"/>
    <property type="match status" value="1"/>
</dbReference>
<dbReference type="GO" id="GO:0008237">
    <property type="term" value="F:metallopeptidase activity"/>
    <property type="evidence" value="ECO:0007669"/>
    <property type="project" value="UniProtKB-KW"/>
</dbReference>
<dbReference type="FunFam" id="2.60.40.1730:FF:000005">
    <property type="entry name" value="Aminopeptidase N"/>
    <property type="match status" value="1"/>
</dbReference>
<dbReference type="Pfam" id="PF17900">
    <property type="entry name" value="Peptidase_M1_N"/>
    <property type="match status" value="1"/>
</dbReference>
<evidence type="ECO:0000259" key="10">
    <source>
        <dbReference type="Pfam" id="PF11940"/>
    </source>
</evidence>
<dbReference type="FunFam" id="2.60.40.1840:FF:000001">
    <property type="entry name" value="Aminopeptidase N"/>
    <property type="match status" value="1"/>
</dbReference>
<dbReference type="NCBIfam" id="TIGR02414">
    <property type="entry name" value="pepN_proteo"/>
    <property type="match status" value="1"/>
</dbReference>
<dbReference type="Gene3D" id="1.10.390.10">
    <property type="entry name" value="Neutral Protease Domain 2"/>
    <property type="match status" value="1"/>
</dbReference>
<evidence type="ECO:0000256" key="2">
    <source>
        <dbReference type="ARBA" id="ARBA00010136"/>
    </source>
</evidence>
<keyword evidence="5" id="KW-0479">Metal-binding</keyword>
<organism evidence="13">
    <name type="scientific">uncultured organism</name>
    <dbReference type="NCBI Taxonomy" id="155900"/>
    <lineage>
        <taxon>unclassified sequences</taxon>
        <taxon>environmental samples</taxon>
    </lineage>
</organism>
<comment type="cofactor">
    <cofactor evidence="1">
        <name>Zn(2+)</name>
        <dbReference type="ChEBI" id="CHEBI:29105"/>
    </cofactor>
</comment>
<dbReference type="Gene3D" id="2.60.40.1730">
    <property type="entry name" value="tricorn interacting facor f3 domain"/>
    <property type="match status" value="1"/>
</dbReference>
<evidence type="ECO:0000256" key="5">
    <source>
        <dbReference type="ARBA" id="ARBA00022723"/>
    </source>
</evidence>
<feature type="domain" description="Peptidase M1 alanyl aminopeptidase Ig-like fold" evidence="10">
    <location>
        <begin position="448"/>
        <end position="554"/>
    </location>
</feature>
<dbReference type="Gene3D" id="3.30.2010.30">
    <property type="match status" value="1"/>
</dbReference>
<dbReference type="EC" id="3.4.11.2" evidence="13"/>
<keyword evidence="6 13" id="KW-0378">Hydrolase</keyword>
<dbReference type="InterPro" id="IPR042097">
    <property type="entry name" value="Aminopeptidase_N-like_N_sf"/>
</dbReference>
<dbReference type="PANTHER" id="PTHR46322:SF1">
    <property type="entry name" value="PUROMYCIN-SENSITIVE AMINOPEPTIDASE"/>
    <property type="match status" value="1"/>
</dbReference>
<gene>
    <name evidence="13" type="primary">pepN</name>
    <name evidence="13" type="ORF">KBTEX_01080</name>
</gene>
<keyword evidence="4" id="KW-0645">Protease</keyword>
<dbReference type="InterPro" id="IPR024601">
    <property type="entry name" value="Peptidase_M1_pepN_C"/>
</dbReference>
<feature type="domain" description="Peptidase M1 membrane alanine aminopeptidase" evidence="9">
    <location>
        <begin position="230"/>
        <end position="442"/>
    </location>
</feature>
<comment type="similarity">
    <text evidence="2">Belongs to the peptidase M1 family.</text>
</comment>